<feature type="region of interest" description="Disordered" evidence="1">
    <location>
        <begin position="1"/>
        <end position="25"/>
    </location>
</feature>
<feature type="compositionally biased region" description="Polar residues" evidence="1">
    <location>
        <begin position="10"/>
        <end position="23"/>
    </location>
</feature>
<dbReference type="OrthoDB" id="8194903at2759"/>
<organism evidence="2 3">
    <name type="scientific">Brassicogethes aeneus</name>
    <name type="common">Rape pollen beetle</name>
    <name type="synonym">Meligethes aeneus</name>
    <dbReference type="NCBI Taxonomy" id="1431903"/>
    <lineage>
        <taxon>Eukaryota</taxon>
        <taxon>Metazoa</taxon>
        <taxon>Ecdysozoa</taxon>
        <taxon>Arthropoda</taxon>
        <taxon>Hexapoda</taxon>
        <taxon>Insecta</taxon>
        <taxon>Pterygota</taxon>
        <taxon>Neoptera</taxon>
        <taxon>Endopterygota</taxon>
        <taxon>Coleoptera</taxon>
        <taxon>Polyphaga</taxon>
        <taxon>Cucujiformia</taxon>
        <taxon>Nitidulidae</taxon>
        <taxon>Meligethinae</taxon>
        <taxon>Brassicogethes</taxon>
    </lineage>
</organism>
<accession>A0A9P0AZA1</accession>
<dbReference type="Proteomes" id="UP001154078">
    <property type="component" value="Chromosome 3"/>
</dbReference>
<gene>
    <name evidence="2" type="ORF">MELIAE_LOCUS5686</name>
</gene>
<dbReference type="EMBL" id="OV121134">
    <property type="protein sequence ID" value="CAH0553778.1"/>
    <property type="molecule type" value="Genomic_DNA"/>
</dbReference>
<evidence type="ECO:0000313" key="2">
    <source>
        <dbReference type="EMBL" id="CAH0553778.1"/>
    </source>
</evidence>
<protein>
    <submittedName>
        <fullName evidence="2">Uncharacterized protein</fullName>
    </submittedName>
</protein>
<evidence type="ECO:0000256" key="1">
    <source>
        <dbReference type="SAM" id="MobiDB-lite"/>
    </source>
</evidence>
<keyword evidence="3" id="KW-1185">Reference proteome</keyword>
<proteinExistence type="predicted"/>
<sequence>MHEHKLSRGVQISNEENPIPNQNNDDDVNAIYPLLYVEAVDEIIVSPVCQESSTVINAEPISWLHEEYDKETVHQEIWFDAEDVPPFGGFCADINDKTEK</sequence>
<reference evidence="2" key="1">
    <citation type="submission" date="2021-12" db="EMBL/GenBank/DDBJ databases">
        <authorList>
            <person name="King R."/>
        </authorList>
    </citation>
    <scope>NUCLEOTIDE SEQUENCE</scope>
</reference>
<dbReference type="AlphaFoldDB" id="A0A9P0AZA1"/>
<name>A0A9P0AZA1_BRAAE</name>
<evidence type="ECO:0000313" key="3">
    <source>
        <dbReference type="Proteomes" id="UP001154078"/>
    </source>
</evidence>